<evidence type="ECO:0000256" key="9">
    <source>
        <dbReference type="SAM" id="Phobius"/>
    </source>
</evidence>
<comment type="cofactor">
    <cofactor evidence="1">
        <name>Mg(2+)</name>
        <dbReference type="ChEBI" id="CHEBI:18420"/>
    </cofactor>
</comment>
<keyword evidence="6 9" id="KW-1133">Transmembrane helix</keyword>
<dbReference type="InterPro" id="IPR050469">
    <property type="entry name" value="Diguanylate_Cyclase"/>
</dbReference>
<dbReference type="Gene3D" id="3.30.450.20">
    <property type="entry name" value="PAS domain"/>
    <property type="match status" value="1"/>
</dbReference>
<feature type="domain" description="GGDEF" evidence="10">
    <location>
        <begin position="396"/>
        <end position="524"/>
    </location>
</feature>
<dbReference type="Pfam" id="PF00990">
    <property type="entry name" value="GGDEF"/>
    <property type="match status" value="1"/>
</dbReference>
<accession>A0A3A4CIW0</accession>
<reference evidence="11 12" key="1">
    <citation type="journal article" date="2018" name="Nat. Biotechnol.">
        <title>A standardized bacterial taxonomy based on genome phylogeny substantially revises the tree of life.</title>
        <authorList>
            <person name="Parks D.H."/>
            <person name="Chuvochina M."/>
            <person name="Waite D.W."/>
            <person name="Rinke C."/>
            <person name="Skarshewski A."/>
            <person name="Chaumeil P.A."/>
            <person name="Hugenholtz P."/>
        </authorList>
    </citation>
    <scope>NUCLEOTIDE SEQUENCE [LARGE SCALE GENOMIC DNA]</scope>
    <source>
        <strain evidence="11">UBA10045</strain>
    </source>
</reference>
<dbReference type="PANTHER" id="PTHR45138">
    <property type="entry name" value="REGULATORY COMPONENTS OF SENSORY TRANSDUCTION SYSTEM"/>
    <property type="match status" value="1"/>
</dbReference>
<dbReference type="CDD" id="cd18773">
    <property type="entry name" value="PDC1_HK_sensor"/>
    <property type="match status" value="1"/>
</dbReference>
<dbReference type="NCBIfam" id="TIGR00254">
    <property type="entry name" value="GGDEF"/>
    <property type="match status" value="1"/>
</dbReference>
<gene>
    <name evidence="11" type="ORF">DIC32_02140</name>
</gene>
<comment type="subcellular location">
    <subcellularLocation>
        <location evidence="2">Cell membrane</location>
        <topology evidence="2">Multi-pass membrane protein</topology>
    </subcellularLocation>
</comment>
<dbReference type="CDD" id="cd01949">
    <property type="entry name" value="GGDEF"/>
    <property type="match status" value="1"/>
</dbReference>
<feature type="transmembrane region" description="Helical" evidence="9">
    <location>
        <begin position="17"/>
        <end position="41"/>
    </location>
</feature>
<dbReference type="SMART" id="SM00267">
    <property type="entry name" value="GGDEF"/>
    <property type="match status" value="1"/>
</dbReference>
<evidence type="ECO:0000259" key="10">
    <source>
        <dbReference type="PROSITE" id="PS50887"/>
    </source>
</evidence>
<evidence type="ECO:0000313" key="11">
    <source>
        <dbReference type="EMBL" id="HCM30595.1"/>
    </source>
</evidence>
<dbReference type="GO" id="GO:0005886">
    <property type="term" value="C:plasma membrane"/>
    <property type="evidence" value="ECO:0007669"/>
    <property type="project" value="UniProtKB-SubCell"/>
</dbReference>
<dbReference type="PANTHER" id="PTHR45138:SF9">
    <property type="entry name" value="DIGUANYLATE CYCLASE DGCM-RELATED"/>
    <property type="match status" value="1"/>
</dbReference>
<dbReference type="SUPFAM" id="SSF55073">
    <property type="entry name" value="Nucleotide cyclase"/>
    <property type="match status" value="1"/>
</dbReference>
<dbReference type="Gene3D" id="3.30.70.270">
    <property type="match status" value="1"/>
</dbReference>
<dbReference type="RefSeq" id="WP_005406634.1">
    <property type="nucleotide sequence ID" value="NZ_BKXI01000042.1"/>
</dbReference>
<organism evidence="11 12">
    <name type="scientific">Acinetobacter radioresistens</name>
    <dbReference type="NCBI Taxonomy" id="40216"/>
    <lineage>
        <taxon>Bacteria</taxon>
        <taxon>Pseudomonadati</taxon>
        <taxon>Pseudomonadota</taxon>
        <taxon>Gammaproteobacteria</taxon>
        <taxon>Moraxellales</taxon>
        <taxon>Moraxellaceae</taxon>
        <taxon>Acinetobacter</taxon>
    </lineage>
</organism>
<evidence type="ECO:0000256" key="2">
    <source>
        <dbReference type="ARBA" id="ARBA00004651"/>
    </source>
</evidence>
<dbReference type="Pfam" id="PF02743">
    <property type="entry name" value="dCache_1"/>
    <property type="match status" value="1"/>
</dbReference>
<dbReference type="InterPro" id="IPR033479">
    <property type="entry name" value="dCache_1"/>
</dbReference>
<comment type="catalytic activity">
    <reaction evidence="8">
        <text>2 GTP = 3',3'-c-di-GMP + 2 diphosphate</text>
        <dbReference type="Rhea" id="RHEA:24898"/>
        <dbReference type="ChEBI" id="CHEBI:33019"/>
        <dbReference type="ChEBI" id="CHEBI:37565"/>
        <dbReference type="ChEBI" id="CHEBI:58805"/>
        <dbReference type="EC" id="2.7.7.65"/>
    </reaction>
</comment>
<dbReference type="CDD" id="cd18774">
    <property type="entry name" value="PDC2_HK_sensor"/>
    <property type="match status" value="1"/>
</dbReference>
<dbReference type="InterPro" id="IPR029787">
    <property type="entry name" value="Nucleotide_cyclase"/>
</dbReference>
<dbReference type="EMBL" id="DPXL01000030">
    <property type="protein sequence ID" value="HCM30595.1"/>
    <property type="molecule type" value="Genomic_DNA"/>
</dbReference>
<dbReference type="GO" id="GO:1902201">
    <property type="term" value="P:negative regulation of bacterial-type flagellum-dependent cell motility"/>
    <property type="evidence" value="ECO:0007669"/>
    <property type="project" value="TreeGrafter"/>
</dbReference>
<proteinExistence type="predicted"/>
<sequence length="524" mass="60240">MSHISFIHALNLNLRKLILILTIFAVSSLFIISLLIGHYIAKKELINDSLALNYEYAFKIANSTDNYFRNLLSELKHSTLAVSHSFDNNKLRQYEVDRLKNQAHYFNAVIIGDRRGNILNFSPASFDSGQLTNQDLLNFKHLAQSKQPYISQPYYSIRHNLIIFIAQPIFNKQNIYQGYMGVVINLNEKNIISDLLASEYGYKKNYMYVIDQSRQIIFHPDSARIGSIMTNNTALSYMNQINRGRVELINSRGIENLAGFARISTTNWIVVSQQPTRELLKQANSVIYKVSVVILLFYLLIFLVIWKLSLFISSPLNHLAKMASRLNQPEIEQKIQAISPWYYEVQKFKLSLLLSAQNFSKKISEMNHHVNSDPLTGLYNRRGIDIFIKEMVDNHTPFSILLIDVDYFKKINDTYGHIQGDIVLKQIAGHLRTNFRKDDICCRCGGEEFAVLMPTIDKKAVYNSAERLRKKIESNITNLSGPVTISIGIAYWPESSKSTEEVFKIADHYLYQAKREGRNCVRGP</sequence>
<name>A0A3A4CIW0_ACIRA</name>
<dbReference type="InterPro" id="IPR043128">
    <property type="entry name" value="Rev_trsase/Diguanyl_cyclase"/>
</dbReference>
<keyword evidence="5 9" id="KW-0812">Transmembrane</keyword>
<feature type="transmembrane region" description="Helical" evidence="9">
    <location>
        <begin position="286"/>
        <end position="306"/>
    </location>
</feature>
<evidence type="ECO:0000256" key="4">
    <source>
        <dbReference type="ARBA" id="ARBA00022475"/>
    </source>
</evidence>
<evidence type="ECO:0000256" key="1">
    <source>
        <dbReference type="ARBA" id="ARBA00001946"/>
    </source>
</evidence>
<evidence type="ECO:0000256" key="6">
    <source>
        <dbReference type="ARBA" id="ARBA00022989"/>
    </source>
</evidence>
<dbReference type="GO" id="GO:0043709">
    <property type="term" value="P:cell adhesion involved in single-species biofilm formation"/>
    <property type="evidence" value="ECO:0007669"/>
    <property type="project" value="TreeGrafter"/>
</dbReference>
<dbReference type="Proteomes" id="UP000262257">
    <property type="component" value="Unassembled WGS sequence"/>
</dbReference>
<dbReference type="PROSITE" id="PS50887">
    <property type="entry name" value="GGDEF"/>
    <property type="match status" value="1"/>
</dbReference>
<dbReference type="GO" id="GO:0052621">
    <property type="term" value="F:diguanylate cyclase activity"/>
    <property type="evidence" value="ECO:0007669"/>
    <property type="project" value="UniProtKB-EC"/>
</dbReference>
<protein>
    <recommendedName>
        <fullName evidence="3">diguanylate cyclase</fullName>
        <ecNumber evidence="3">2.7.7.65</ecNumber>
    </recommendedName>
</protein>
<dbReference type="FunFam" id="3.30.70.270:FF:000001">
    <property type="entry name" value="Diguanylate cyclase domain protein"/>
    <property type="match status" value="1"/>
</dbReference>
<dbReference type="AlphaFoldDB" id="A0A3A4CIW0"/>
<evidence type="ECO:0000256" key="8">
    <source>
        <dbReference type="ARBA" id="ARBA00034247"/>
    </source>
</evidence>
<evidence type="ECO:0000313" key="12">
    <source>
        <dbReference type="Proteomes" id="UP000262257"/>
    </source>
</evidence>
<evidence type="ECO:0000256" key="3">
    <source>
        <dbReference type="ARBA" id="ARBA00012528"/>
    </source>
</evidence>
<dbReference type="EC" id="2.7.7.65" evidence="3"/>
<evidence type="ECO:0000256" key="5">
    <source>
        <dbReference type="ARBA" id="ARBA00022692"/>
    </source>
</evidence>
<evidence type="ECO:0000256" key="7">
    <source>
        <dbReference type="ARBA" id="ARBA00023136"/>
    </source>
</evidence>
<keyword evidence="4" id="KW-1003">Cell membrane</keyword>
<comment type="caution">
    <text evidence="11">The sequence shown here is derived from an EMBL/GenBank/DDBJ whole genome shotgun (WGS) entry which is preliminary data.</text>
</comment>
<dbReference type="InterPro" id="IPR000160">
    <property type="entry name" value="GGDEF_dom"/>
</dbReference>
<keyword evidence="7 9" id="KW-0472">Membrane</keyword>